<evidence type="ECO:0000313" key="3">
    <source>
        <dbReference type="Proteomes" id="UP001296104"/>
    </source>
</evidence>
<dbReference type="AlphaFoldDB" id="A0AAI8W0F0"/>
<evidence type="ECO:0000313" key="2">
    <source>
        <dbReference type="EMBL" id="CAK3737903.1"/>
    </source>
</evidence>
<keyword evidence="3" id="KW-1185">Reference proteome</keyword>
<dbReference type="Gene3D" id="1.10.510.10">
    <property type="entry name" value="Transferase(Phosphotransferase) domain 1"/>
    <property type="match status" value="1"/>
</dbReference>
<organism evidence="2 3">
    <name type="scientific">Lecanosticta acicola</name>
    <dbReference type="NCBI Taxonomy" id="111012"/>
    <lineage>
        <taxon>Eukaryota</taxon>
        <taxon>Fungi</taxon>
        <taxon>Dikarya</taxon>
        <taxon>Ascomycota</taxon>
        <taxon>Pezizomycotina</taxon>
        <taxon>Dothideomycetes</taxon>
        <taxon>Dothideomycetidae</taxon>
        <taxon>Mycosphaerellales</taxon>
        <taxon>Mycosphaerellaceae</taxon>
        <taxon>Lecanosticta</taxon>
    </lineage>
</organism>
<proteinExistence type="predicted"/>
<dbReference type="GO" id="GO:0005524">
    <property type="term" value="F:ATP binding"/>
    <property type="evidence" value="ECO:0007669"/>
    <property type="project" value="InterPro"/>
</dbReference>
<dbReference type="SUPFAM" id="SSF56112">
    <property type="entry name" value="Protein kinase-like (PK-like)"/>
    <property type="match status" value="1"/>
</dbReference>
<evidence type="ECO:0000259" key="1">
    <source>
        <dbReference type="PROSITE" id="PS50011"/>
    </source>
</evidence>
<gene>
    <name evidence="2" type="ORF">LECACI_7A000045</name>
</gene>
<dbReference type="Proteomes" id="UP001296104">
    <property type="component" value="Unassembled WGS sequence"/>
</dbReference>
<comment type="caution">
    <text evidence="2">The sequence shown here is derived from an EMBL/GenBank/DDBJ whole genome shotgun (WGS) entry which is preliminary data.</text>
</comment>
<dbReference type="PROSITE" id="PS50011">
    <property type="entry name" value="PROTEIN_KINASE_DOM"/>
    <property type="match status" value="1"/>
</dbReference>
<sequence>MAPNILLESLRDSQSPSIQKFAQTNYILKPLGHGGWATVYASLPRDLADGILQNFTKSQKTPENLQKALKELAQALQAVKIAHDPAPERERSPALQRNLTSEIDHLKHIRALGPAKNLSEMLDHDDDDNDRNQNRKACRWWYTLKPLNGGTLTEFLERGYFPQVQADFQLLYPPLSFAWHTVAQLLEALCLFHFGTNETDARRFHGDVTAANLMFHRPADPHAPFRDYPNAYITDFGAAEAVHLDVAPPREAENLFLKQRKDIVNAIFHCQRLVTPEKRDAFFQKEMENLNRAAYRASESDVLKARVTRLVRSAKKKRDEVYEPLSERTVSYFSRPLVTNDEFLGMFEELNKKPRVPYCVIL</sequence>
<dbReference type="InterPro" id="IPR000719">
    <property type="entry name" value="Prot_kinase_dom"/>
</dbReference>
<dbReference type="GO" id="GO:0004672">
    <property type="term" value="F:protein kinase activity"/>
    <property type="evidence" value="ECO:0007669"/>
    <property type="project" value="InterPro"/>
</dbReference>
<name>A0AAI8W0F0_9PEZI</name>
<protein>
    <submittedName>
        <fullName evidence="2">Unnamed protein product</fullName>
    </submittedName>
</protein>
<dbReference type="EMBL" id="CAVMBE010000001">
    <property type="protein sequence ID" value="CAK3737903.1"/>
    <property type="molecule type" value="Genomic_DNA"/>
</dbReference>
<feature type="domain" description="Protein kinase" evidence="1">
    <location>
        <begin position="25"/>
        <end position="362"/>
    </location>
</feature>
<accession>A0AAI8W0F0</accession>
<reference evidence="2" key="1">
    <citation type="submission" date="2023-11" db="EMBL/GenBank/DDBJ databases">
        <authorList>
            <person name="Alioto T."/>
            <person name="Alioto T."/>
            <person name="Gomez Garrido J."/>
        </authorList>
    </citation>
    <scope>NUCLEOTIDE SEQUENCE</scope>
</reference>
<dbReference type="InterPro" id="IPR011009">
    <property type="entry name" value="Kinase-like_dom_sf"/>
</dbReference>